<dbReference type="SUPFAM" id="SSF52047">
    <property type="entry name" value="RNI-like"/>
    <property type="match status" value="1"/>
</dbReference>
<name>A0A9P5S8Q2_9FUNG</name>
<keyword evidence="4" id="KW-1185">Reference proteome</keyword>
<feature type="region of interest" description="Disordered" evidence="1">
    <location>
        <begin position="67"/>
        <end position="99"/>
    </location>
</feature>
<dbReference type="Gene3D" id="3.80.10.10">
    <property type="entry name" value="Ribonuclease Inhibitor"/>
    <property type="match status" value="1"/>
</dbReference>
<dbReference type="Pfam" id="PF00646">
    <property type="entry name" value="F-box"/>
    <property type="match status" value="1"/>
</dbReference>
<dbReference type="InterPro" id="IPR032675">
    <property type="entry name" value="LRR_dom_sf"/>
</dbReference>
<comment type="caution">
    <text evidence="3">The sequence shown here is derived from an EMBL/GenBank/DDBJ whole genome shotgun (WGS) entry which is preliminary data.</text>
</comment>
<evidence type="ECO:0000313" key="4">
    <source>
        <dbReference type="Proteomes" id="UP000748756"/>
    </source>
</evidence>
<gene>
    <name evidence="3" type="ORF">BG015_006645</name>
</gene>
<dbReference type="InterPro" id="IPR001810">
    <property type="entry name" value="F-box_dom"/>
</dbReference>
<proteinExistence type="predicted"/>
<evidence type="ECO:0000256" key="1">
    <source>
        <dbReference type="SAM" id="MobiDB-lite"/>
    </source>
</evidence>
<dbReference type="AlphaFoldDB" id="A0A9P5S8Q2"/>
<feature type="domain" description="F-box" evidence="2">
    <location>
        <begin position="15"/>
        <end position="46"/>
    </location>
</feature>
<evidence type="ECO:0000259" key="2">
    <source>
        <dbReference type="Pfam" id="PF00646"/>
    </source>
</evidence>
<dbReference type="SUPFAM" id="SSF81383">
    <property type="entry name" value="F-box domain"/>
    <property type="match status" value="1"/>
</dbReference>
<accession>A0A9P5S8Q2</accession>
<feature type="compositionally biased region" description="Acidic residues" evidence="1">
    <location>
        <begin position="878"/>
        <end position="889"/>
    </location>
</feature>
<protein>
    <recommendedName>
        <fullName evidence="2">F-box domain-containing protein</fullName>
    </recommendedName>
</protein>
<dbReference type="EMBL" id="JAAAUQ010000032">
    <property type="protein sequence ID" value="KAF9156242.1"/>
    <property type="molecule type" value="Genomic_DNA"/>
</dbReference>
<feature type="region of interest" description="Disordered" evidence="1">
    <location>
        <begin position="870"/>
        <end position="889"/>
    </location>
</feature>
<organism evidence="3 4">
    <name type="scientific">Linnemannia schmuckeri</name>
    <dbReference type="NCBI Taxonomy" id="64567"/>
    <lineage>
        <taxon>Eukaryota</taxon>
        <taxon>Fungi</taxon>
        <taxon>Fungi incertae sedis</taxon>
        <taxon>Mucoromycota</taxon>
        <taxon>Mortierellomycotina</taxon>
        <taxon>Mortierellomycetes</taxon>
        <taxon>Mortierellales</taxon>
        <taxon>Mortierellaceae</taxon>
        <taxon>Linnemannia</taxon>
    </lineage>
</organism>
<feature type="compositionally biased region" description="Low complexity" evidence="1">
    <location>
        <begin position="84"/>
        <end position="96"/>
    </location>
</feature>
<dbReference type="Proteomes" id="UP000748756">
    <property type="component" value="Unassembled WGS sequence"/>
</dbReference>
<reference evidence="3" key="1">
    <citation type="journal article" date="2020" name="Fungal Divers.">
        <title>Resolving the Mortierellaceae phylogeny through synthesis of multi-gene phylogenetics and phylogenomics.</title>
        <authorList>
            <person name="Vandepol N."/>
            <person name="Liber J."/>
            <person name="Desiro A."/>
            <person name="Na H."/>
            <person name="Kennedy M."/>
            <person name="Barry K."/>
            <person name="Grigoriev I.V."/>
            <person name="Miller A.N."/>
            <person name="O'Donnell K."/>
            <person name="Stajich J.E."/>
            <person name="Bonito G."/>
        </authorList>
    </citation>
    <scope>NUCLEOTIDE SEQUENCE</scope>
    <source>
        <strain evidence="3">NRRL 6426</strain>
    </source>
</reference>
<sequence length="889" mass="103321">METLLNPRTYPIDIPEILHYIFLHLDRPSLDICAKVSRFWRALSLDVAAHSFIPSKDILEYLAQRKEQDTKESGSSRPQDQSIADGGATATASATGNKSQAAQEFHRRCAGLRSLTIGDAWSGKKEYGDAFDIGKVVQWESAVPGGLTNLVRLDVRLVCTSQPSYQVDSLPNKVFQDILAQNPMIEELYYASGQHHPGYRGLRALLYHPLQHLRCLTLQLTNHAWNFLEFWIWLVQRDKLQERLRKEHPIVLASLRDTVPHTQKQRAAALRMLPNWNLEELTIRNANPKEDDFPFHGFLRNVLYDDSAPIYELSLRSLTLEGFDMRQYAEPKHRYGSEYAFAYGYEFSDDEPNEINSVLYHLFRRLPLLERLRISPDHAKIREPSPLPVQEIIRTTLFKLHRQGWLSPPWRLSEDLKRFCPHLRAIDLSHQRELDSSHWEDLLKCYAPRLESLVCWSVSRVRPKALRHLVPASPGIVLKNGPCPSQNWVGLQELDINANRECASVVHLFLKYVPTLRILRALGVPVDGASLLGSDWACKDMEILAINIMVPTRVRARILGPWCWSNFRNEWDTPPKLKDMSNESYRKWLTGDGESILDALRKLDSSDQPRMGHYEEGEIENEDRYSMKLWQRREAAVGYKEREKKKERLWNSRHHTREDTEFLRWCEQQDSLEDQAFDAEMERWKVQRKKVKAERDRRNKEYNTQVQQQLCQQLGRLVKLRELTLEGRQYTGRTGRWCKKSVIFDCLHLTLETGLDYLRPLQANLEKLVVYQLGERLSGGAEVEWIAKNWVHHADPVWQHTFDTWGRQSYLEIPEEEEGGSRVLYPSSKFRQLIGVHTRKWKGLDAVSAAGNIAWLEYYCPELVVVRDDTKAPKAKDSDDDLESDDSDY</sequence>
<dbReference type="OrthoDB" id="2375664at2759"/>
<evidence type="ECO:0000313" key="3">
    <source>
        <dbReference type="EMBL" id="KAF9156242.1"/>
    </source>
</evidence>
<dbReference type="InterPro" id="IPR036047">
    <property type="entry name" value="F-box-like_dom_sf"/>
</dbReference>